<dbReference type="SUPFAM" id="SSF54495">
    <property type="entry name" value="UBC-like"/>
    <property type="match status" value="1"/>
</dbReference>
<accession>A0A7S2RRB3</accession>
<gene>
    <name evidence="2" type="ORF">RMAR1173_LOCUS7133</name>
</gene>
<name>A0A7S2RRB3_9STRA</name>
<sequence length="378" mass="41006">MQQQQQQQPPRFSLLKPKRKSPVASDEETVEHFKRFRITVAPGELRLKHDMQEDALQQLCAAHSLDVQIRGRNPLIVRVDASVLVRQLQPSAERQPHAPQVFTIEIPRFYPHEAPLVYVDPMWSHHELWGQLIETSGKVTHPAWLAEWNATSSFVAVLTAVVYLVKDPRELLRLTPPPAPPPTAPDLLEIPAHLAGVGGGGGGSGRRDSIEGLLFGHQGQGTLAAGSVSTGHLNAGGFLALQQHHLMPPPPLALPLEEAGSAARDPTHYPATPRSISDPHDVPSTLDERGRFAVVTARGAAAADPGPEEEELPDVMPTPLHHGRPVVSEPLLVPSFVDGNGSAPPLPFPLPHHHHGHGHQGSMMLLPMRQADSQSARP</sequence>
<feature type="region of interest" description="Disordered" evidence="1">
    <location>
        <begin position="263"/>
        <end position="282"/>
    </location>
</feature>
<dbReference type="CDD" id="cd11685">
    <property type="entry name" value="UEV_TSG101-like"/>
    <property type="match status" value="1"/>
</dbReference>
<evidence type="ECO:0000313" key="2">
    <source>
        <dbReference type="EMBL" id="CAD9678358.1"/>
    </source>
</evidence>
<dbReference type="Gene3D" id="3.10.110.10">
    <property type="entry name" value="Ubiquitin Conjugating Enzyme"/>
    <property type="match status" value="1"/>
</dbReference>
<organism evidence="2">
    <name type="scientific">Rhizochromulina marina</name>
    <dbReference type="NCBI Taxonomy" id="1034831"/>
    <lineage>
        <taxon>Eukaryota</taxon>
        <taxon>Sar</taxon>
        <taxon>Stramenopiles</taxon>
        <taxon>Ochrophyta</taxon>
        <taxon>Dictyochophyceae</taxon>
        <taxon>Rhizochromulinales</taxon>
        <taxon>Rhizochromulina</taxon>
    </lineage>
</organism>
<dbReference type="AlphaFoldDB" id="A0A7S2RRB3"/>
<dbReference type="InterPro" id="IPR016135">
    <property type="entry name" value="UBQ-conjugating_enzyme/RWD"/>
</dbReference>
<reference evidence="2" key="1">
    <citation type="submission" date="2021-01" db="EMBL/GenBank/DDBJ databases">
        <authorList>
            <person name="Corre E."/>
            <person name="Pelletier E."/>
            <person name="Niang G."/>
            <person name="Scheremetjew M."/>
            <person name="Finn R."/>
            <person name="Kale V."/>
            <person name="Holt S."/>
            <person name="Cochrane G."/>
            <person name="Meng A."/>
            <person name="Brown T."/>
            <person name="Cohen L."/>
        </authorList>
    </citation>
    <scope>NUCLEOTIDE SEQUENCE</scope>
    <source>
        <strain evidence="2">CCMP1243</strain>
    </source>
</reference>
<protein>
    <recommendedName>
        <fullName evidence="3">UEV domain-containing protein</fullName>
    </recommendedName>
</protein>
<dbReference type="EMBL" id="HBHJ01010922">
    <property type="protein sequence ID" value="CAD9678358.1"/>
    <property type="molecule type" value="Transcribed_RNA"/>
</dbReference>
<feature type="region of interest" description="Disordered" evidence="1">
    <location>
        <begin position="1"/>
        <end position="27"/>
    </location>
</feature>
<evidence type="ECO:0008006" key="3">
    <source>
        <dbReference type="Google" id="ProtNLM"/>
    </source>
</evidence>
<evidence type="ECO:0000256" key="1">
    <source>
        <dbReference type="SAM" id="MobiDB-lite"/>
    </source>
</evidence>
<proteinExistence type="predicted"/>